<keyword evidence="1" id="KW-0472">Membrane</keyword>
<comment type="caution">
    <text evidence="3">The sequence shown here is derived from an EMBL/GenBank/DDBJ whole genome shotgun (WGS) entry which is preliminary data.</text>
</comment>
<dbReference type="SUPFAM" id="SSF103481">
    <property type="entry name" value="Multidrug resistance efflux transporter EmrE"/>
    <property type="match status" value="2"/>
</dbReference>
<keyword evidence="1" id="KW-1133">Transmembrane helix</keyword>
<feature type="transmembrane region" description="Helical" evidence="1">
    <location>
        <begin position="62"/>
        <end position="79"/>
    </location>
</feature>
<feature type="transmembrane region" description="Helical" evidence="1">
    <location>
        <begin position="27"/>
        <end position="50"/>
    </location>
</feature>
<feature type="transmembrane region" description="Helical" evidence="1">
    <location>
        <begin position="188"/>
        <end position="208"/>
    </location>
</feature>
<dbReference type="InterPro" id="IPR000620">
    <property type="entry name" value="EamA_dom"/>
</dbReference>
<gene>
    <name evidence="3" type="ORF">GCM10022277_10600</name>
</gene>
<proteinExistence type="predicted"/>
<feature type="transmembrane region" description="Helical" evidence="1">
    <location>
        <begin position="142"/>
        <end position="167"/>
    </location>
</feature>
<feature type="transmembrane region" description="Helical" evidence="1">
    <location>
        <begin position="281"/>
        <end position="297"/>
    </location>
</feature>
<feature type="transmembrane region" description="Helical" evidence="1">
    <location>
        <begin position="118"/>
        <end position="136"/>
    </location>
</feature>
<organism evidence="3 4">
    <name type="scientific">Litoribacillus peritrichatus</name>
    <dbReference type="NCBI Taxonomy" id="718191"/>
    <lineage>
        <taxon>Bacteria</taxon>
        <taxon>Pseudomonadati</taxon>
        <taxon>Pseudomonadota</taxon>
        <taxon>Gammaproteobacteria</taxon>
        <taxon>Oceanospirillales</taxon>
        <taxon>Oceanospirillaceae</taxon>
        <taxon>Litoribacillus</taxon>
    </lineage>
</organism>
<evidence type="ECO:0000259" key="2">
    <source>
        <dbReference type="Pfam" id="PF00892"/>
    </source>
</evidence>
<keyword evidence="1" id="KW-0812">Transmembrane</keyword>
<dbReference type="Proteomes" id="UP001501565">
    <property type="component" value="Unassembled WGS sequence"/>
</dbReference>
<feature type="transmembrane region" description="Helical" evidence="1">
    <location>
        <begin position="91"/>
        <end position="111"/>
    </location>
</feature>
<feature type="transmembrane region" description="Helical" evidence="1">
    <location>
        <begin position="256"/>
        <end position="275"/>
    </location>
</feature>
<evidence type="ECO:0000256" key="1">
    <source>
        <dbReference type="SAM" id="Phobius"/>
    </source>
</evidence>
<dbReference type="Gene3D" id="1.10.3730.20">
    <property type="match status" value="1"/>
</dbReference>
<dbReference type="InterPro" id="IPR037185">
    <property type="entry name" value="EmrE-like"/>
</dbReference>
<dbReference type="Pfam" id="PF00892">
    <property type="entry name" value="EamA"/>
    <property type="match status" value="1"/>
</dbReference>
<name>A0ABP7MCY7_9GAMM</name>
<evidence type="ECO:0000313" key="4">
    <source>
        <dbReference type="Proteomes" id="UP001501565"/>
    </source>
</evidence>
<reference evidence="4" key="1">
    <citation type="journal article" date="2019" name="Int. J. Syst. Evol. Microbiol.">
        <title>The Global Catalogue of Microorganisms (GCM) 10K type strain sequencing project: providing services to taxonomists for standard genome sequencing and annotation.</title>
        <authorList>
            <consortium name="The Broad Institute Genomics Platform"/>
            <consortium name="The Broad Institute Genome Sequencing Center for Infectious Disease"/>
            <person name="Wu L."/>
            <person name="Ma J."/>
        </authorList>
    </citation>
    <scope>NUCLEOTIDE SEQUENCE [LARGE SCALE GENOMIC DNA]</scope>
    <source>
        <strain evidence="4">JCM 17551</strain>
    </source>
</reference>
<evidence type="ECO:0000313" key="3">
    <source>
        <dbReference type="EMBL" id="GAA3917461.1"/>
    </source>
</evidence>
<dbReference type="RefSeq" id="WP_344796218.1">
    <property type="nucleotide sequence ID" value="NZ_BAABBN010000004.1"/>
</dbReference>
<sequence>MSWLPFLLVIFSAFCHAGWNFIGKKSVPYLSFFTMVSVFSAILFAPLAIVHHEVSQEILTHNLLWLVITGFFQAWYLLGLSGGYRSNDLSVVYPLARALPVALVPIAVSVLDRDHYQFWQYLGCALIIAGCLAIPFKSKAVFMQSIMSKGVLFAVIAALATTGYSYVDQQVLTNLAKAMPETQSWVRSLVYMCWLSLSSSVFVGLFSLCVSDTRYQWRITLSSQLKTALFTGAVMSLTYGLVLIAMNYVSHVGYVVALRQVSIPIGVAMGILWLGESFSRYKLMGLIAIMVGIMLVIEM</sequence>
<feature type="transmembrane region" description="Helical" evidence="1">
    <location>
        <begin position="228"/>
        <end position="249"/>
    </location>
</feature>
<keyword evidence="4" id="KW-1185">Reference proteome</keyword>
<protein>
    <submittedName>
        <fullName evidence="3">DMT family transporter</fullName>
    </submittedName>
</protein>
<dbReference type="EMBL" id="BAABBN010000004">
    <property type="protein sequence ID" value="GAA3917461.1"/>
    <property type="molecule type" value="Genomic_DNA"/>
</dbReference>
<feature type="domain" description="EamA" evidence="2">
    <location>
        <begin position="6"/>
        <end position="134"/>
    </location>
</feature>
<accession>A0ABP7MCY7</accession>